<evidence type="ECO:0000256" key="4">
    <source>
        <dbReference type="ARBA" id="ARBA00023306"/>
    </source>
</evidence>
<dbReference type="Pfam" id="PF00134">
    <property type="entry name" value="Cyclin_N"/>
    <property type="match status" value="1"/>
</dbReference>
<gene>
    <name evidence="9" type="ORF">HETIRDRAFT_315249</name>
</gene>
<feature type="region of interest" description="Disordered" evidence="6">
    <location>
        <begin position="1"/>
        <end position="28"/>
    </location>
</feature>
<dbReference type="InterPro" id="IPR036915">
    <property type="entry name" value="Cyclin-like_sf"/>
</dbReference>
<proteinExistence type="inferred from homology"/>
<evidence type="ECO:0000256" key="1">
    <source>
        <dbReference type="ARBA" id="ARBA00006955"/>
    </source>
</evidence>
<evidence type="ECO:0000313" key="10">
    <source>
        <dbReference type="Proteomes" id="UP000030671"/>
    </source>
</evidence>
<dbReference type="InParanoid" id="W4KCM6"/>
<dbReference type="FunFam" id="1.10.472.10:FF:000001">
    <property type="entry name" value="G2/mitotic-specific cyclin"/>
    <property type="match status" value="1"/>
</dbReference>
<evidence type="ECO:0000256" key="6">
    <source>
        <dbReference type="SAM" id="MobiDB-lite"/>
    </source>
</evidence>
<dbReference type="KEGG" id="hir:HETIRDRAFT_315249"/>
<feature type="domain" description="Cyclin-like" evidence="7">
    <location>
        <begin position="220"/>
        <end position="300"/>
    </location>
</feature>
<dbReference type="HOGENOM" id="CLU_020695_12_3_1"/>
<evidence type="ECO:0000256" key="2">
    <source>
        <dbReference type="ARBA" id="ARBA00022618"/>
    </source>
</evidence>
<feature type="domain" description="Cyclin-like" evidence="7">
    <location>
        <begin position="122"/>
        <end position="206"/>
    </location>
</feature>
<dbReference type="GO" id="GO:0016538">
    <property type="term" value="F:cyclin-dependent protein serine/threonine kinase regulator activity"/>
    <property type="evidence" value="ECO:0007669"/>
    <property type="project" value="UniProtKB-ARBA"/>
</dbReference>
<evidence type="ECO:0000256" key="5">
    <source>
        <dbReference type="RuleBase" id="RU000383"/>
    </source>
</evidence>
<dbReference type="Gene3D" id="1.10.472.10">
    <property type="entry name" value="Cyclin-like"/>
    <property type="match status" value="2"/>
</dbReference>
<dbReference type="InterPro" id="IPR048258">
    <property type="entry name" value="Cyclins_cyclin-box"/>
</dbReference>
<dbReference type="SUPFAM" id="SSF47954">
    <property type="entry name" value="Cyclin-like"/>
    <property type="match status" value="2"/>
</dbReference>
<dbReference type="EMBL" id="KI925457">
    <property type="protein sequence ID" value="ETW83095.1"/>
    <property type="molecule type" value="Genomic_DNA"/>
</dbReference>
<dbReference type="AlphaFoldDB" id="W4KCM6"/>
<dbReference type="eggNOG" id="KOG0653">
    <property type="taxonomic scope" value="Eukaryota"/>
</dbReference>
<evidence type="ECO:0000256" key="3">
    <source>
        <dbReference type="ARBA" id="ARBA00023127"/>
    </source>
</evidence>
<dbReference type="FunFam" id="1.10.472.10:FF:000005">
    <property type="entry name" value="G2/mitotic-specific cyclin B"/>
    <property type="match status" value="1"/>
</dbReference>
<evidence type="ECO:0000259" key="7">
    <source>
        <dbReference type="SMART" id="SM00385"/>
    </source>
</evidence>
<dbReference type="RefSeq" id="XP_009545379.1">
    <property type="nucleotide sequence ID" value="XM_009547084.1"/>
</dbReference>
<dbReference type="STRING" id="747525.W4KCM6"/>
<dbReference type="GO" id="GO:0051301">
    <property type="term" value="P:cell division"/>
    <property type="evidence" value="ECO:0007669"/>
    <property type="project" value="UniProtKB-KW"/>
</dbReference>
<keyword evidence="3 5" id="KW-0195">Cyclin</keyword>
<reference evidence="9 10" key="1">
    <citation type="journal article" date="2012" name="New Phytol.">
        <title>Insight into trade-off between wood decay and parasitism from the genome of a fungal forest pathogen.</title>
        <authorList>
            <person name="Olson A."/>
            <person name="Aerts A."/>
            <person name="Asiegbu F."/>
            <person name="Belbahri L."/>
            <person name="Bouzid O."/>
            <person name="Broberg A."/>
            <person name="Canback B."/>
            <person name="Coutinho P.M."/>
            <person name="Cullen D."/>
            <person name="Dalman K."/>
            <person name="Deflorio G."/>
            <person name="van Diepen L.T."/>
            <person name="Dunand C."/>
            <person name="Duplessis S."/>
            <person name="Durling M."/>
            <person name="Gonthier P."/>
            <person name="Grimwood J."/>
            <person name="Fossdal C.G."/>
            <person name="Hansson D."/>
            <person name="Henrissat B."/>
            <person name="Hietala A."/>
            <person name="Himmelstrand K."/>
            <person name="Hoffmeister D."/>
            <person name="Hogberg N."/>
            <person name="James T.Y."/>
            <person name="Karlsson M."/>
            <person name="Kohler A."/>
            <person name="Kues U."/>
            <person name="Lee Y.H."/>
            <person name="Lin Y.C."/>
            <person name="Lind M."/>
            <person name="Lindquist E."/>
            <person name="Lombard V."/>
            <person name="Lucas S."/>
            <person name="Lunden K."/>
            <person name="Morin E."/>
            <person name="Murat C."/>
            <person name="Park J."/>
            <person name="Raffaello T."/>
            <person name="Rouze P."/>
            <person name="Salamov A."/>
            <person name="Schmutz J."/>
            <person name="Solheim H."/>
            <person name="Stahlberg J."/>
            <person name="Velez H."/>
            <person name="de Vries R.P."/>
            <person name="Wiebenga A."/>
            <person name="Woodward S."/>
            <person name="Yakovlev I."/>
            <person name="Garbelotto M."/>
            <person name="Martin F."/>
            <person name="Grigoriev I.V."/>
            <person name="Stenlid J."/>
        </authorList>
    </citation>
    <scope>NUCLEOTIDE SEQUENCE [LARGE SCALE GENOMIC DNA]</scope>
    <source>
        <strain evidence="9 10">TC 32-1</strain>
    </source>
</reference>
<comment type="similarity">
    <text evidence="1">Belongs to the cyclin family. Cyclin AB subfamily.</text>
</comment>
<organism evidence="9 10">
    <name type="scientific">Heterobasidion irregulare (strain TC 32-1)</name>
    <dbReference type="NCBI Taxonomy" id="747525"/>
    <lineage>
        <taxon>Eukaryota</taxon>
        <taxon>Fungi</taxon>
        <taxon>Dikarya</taxon>
        <taxon>Basidiomycota</taxon>
        <taxon>Agaricomycotina</taxon>
        <taxon>Agaricomycetes</taxon>
        <taxon>Russulales</taxon>
        <taxon>Bondarzewiaceae</taxon>
        <taxon>Heterobasidion</taxon>
        <taxon>Heterobasidion annosum species complex</taxon>
    </lineage>
</organism>
<keyword evidence="2" id="KW-0132">Cell division</keyword>
<dbReference type="FunCoup" id="W4KCM6">
    <property type="interactions" value="712"/>
</dbReference>
<dbReference type="Pfam" id="PF02984">
    <property type="entry name" value="Cyclin_C"/>
    <property type="match status" value="1"/>
</dbReference>
<evidence type="ECO:0000259" key="8">
    <source>
        <dbReference type="SMART" id="SM01332"/>
    </source>
</evidence>
<dbReference type="SMART" id="SM01332">
    <property type="entry name" value="Cyclin_C"/>
    <property type="match status" value="1"/>
</dbReference>
<dbReference type="PROSITE" id="PS00292">
    <property type="entry name" value="CYCLINS"/>
    <property type="match status" value="1"/>
</dbReference>
<name>W4KCM6_HETIT</name>
<dbReference type="Proteomes" id="UP000030671">
    <property type="component" value="Unassembled WGS sequence"/>
</dbReference>
<dbReference type="InterPro" id="IPR039361">
    <property type="entry name" value="Cyclin"/>
</dbReference>
<keyword evidence="10" id="KW-1185">Reference proteome</keyword>
<dbReference type="GeneID" id="20670202"/>
<dbReference type="InterPro" id="IPR006671">
    <property type="entry name" value="Cyclin_N"/>
</dbReference>
<feature type="domain" description="Cyclin C-terminal" evidence="8">
    <location>
        <begin position="216"/>
        <end position="330"/>
    </location>
</feature>
<keyword evidence="4" id="KW-0131">Cell cycle</keyword>
<protein>
    <submittedName>
        <fullName evidence="9">Uncharacterized protein</fullName>
    </submittedName>
</protein>
<dbReference type="GO" id="GO:0044772">
    <property type="term" value="P:mitotic cell cycle phase transition"/>
    <property type="evidence" value="ECO:0007669"/>
    <property type="project" value="UniProtKB-ARBA"/>
</dbReference>
<dbReference type="PANTHER" id="PTHR10177">
    <property type="entry name" value="CYCLINS"/>
    <property type="match status" value="1"/>
</dbReference>
<dbReference type="InterPro" id="IPR004367">
    <property type="entry name" value="Cyclin_C-dom"/>
</dbReference>
<dbReference type="InterPro" id="IPR013763">
    <property type="entry name" value="Cyclin-like_dom"/>
</dbReference>
<dbReference type="CDD" id="cd20512">
    <property type="entry name" value="CYCLIN_CLBs_yeast_rpt2"/>
    <property type="match status" value="1"/>
</dbReference>
<sequence length="346" mass="39694">MANKNLLVGEDEVEGMIGVTDSEDDEEEEEEAAGLMASNGDVVYAWPDVSPGHAARYQMEVDQIRATFEEDIEGQIDETMVSEYSEDIFEYMSELEEDIMPNPDYMSSQGEVNWGMRQTLVDWIQQVHLRYHMLPETLWIAVNIVDRFLTHRVVSLVKLQLVGVTAMLIASKYEEILAPSVDEFSYMTGNGYTREEILKGERIVLQTIEFKVSHYCSPYSWMRKISKADDYDIQTRTLSKFLTEITLLDHRFLRVKPSLIAAIGMYTARQMLGGDWNDAFVFYSGYTEEQLIPGHNLLIDKLTEPNFETLYICKKYGSKKFFKASGYAVEWARSQIPTEGEGMVFA</sequence>
<dbReference type="OrthoDB" id="5590282at2759"/>
<evidence type="ECO:0000313" key="9">
    <source>
        <dbReference type="EMBL" id="ETW83095.1"/>
    </source>
</evidence>
<accession>W4KCM6</accession>
<dbReference type="SMART" id="SM00385">
    <property type="entry name" value="CYCLIN"/>
    <property type="match status" value="2"/>
</dbReference>